<name>A0ACC1S856_9APHY</name>
<sequence>MSDSTDISLAAAEFQADLAQNYVIYASATLAFYEYILNFREEYLMIWRRKWTGVTCPSLANWYLMLALLRLIQFPAVSTVILPHDISADKTLIRCTNASMNTISVFLLLPMVIVAVFSSFRVFALTERNFILAAITLFFGLVPFVTNIWNLSVNFWYYVDDPVLGSSCYQGLTVSLSTEFDLFMEVPALISGNPLADITTVMQQILISRFIINLCRASDGPIGYTAGSRSFSRFSVPNLRVPTITAEDVLGPMGESLQFSGKTAWDGDIEDLEHCCVTEVNDDELANSNAEASPKSRTDPAVEVSSKPAWKVKASDSFRGVTGRSVDRCSLTPSMDF</sequence>
<comment type="caution">
    <text evidence="1">The sequence shown here is derived from an EMBL/GenBank/DDBJ whole genome shotgun (WGS) entry which is preliminary data.</text>
</comment>
<protein>
    <submittedName>
        <fullName evidence="1">Uncharacterized protein</fullName>
    </submittedName>
</protein>
<evidence type="ECO:0000313" key="1">
    <source>
        <dbReference type="EMBL" id="KAJ3534131.1"/>
    </source>
</evidence>
<evidence type="ECO:0000313" key="2">
    <source>
        <dbReference type="Proteomes" id="UP001148662"/>
    </source>
</evidence>
<proteinExistence type="predicted"/>
<dbReference type="EMBL" id="JANHOG010001626">
    <property type="protein sequence ID" value="KAJ3534131.1"/>
    <property type="molecule type" value="Genomic_DNA"/>
</dbReference>
<reference evidence="1" key="1">
    <citation type="submission" date="2022-07" db="EMBL/GenBank/DDBJ databases">
        <title>Genome Sequence of Phlebia brevispora.</title>
        <authorList>
            <person name="Buettner E."/>
        </authorList>
    </citation>
    <scope>NUCLEOTIDE SEQUENCE</scope>
    <source>
        <strain evidence="1">MPL23</strain>
    </source>
</reference>
<gene>
    <name evidence="1" type="ORF">NM688_g7182</name>
</gene>
<dbReference type="Proteomes" id="UP001148662">
    <property type="component" value="Unassembled WGS sequence"/>
</dbReference>
<keyword evidence="2" id="KW-1185">Reference proteome</keyword>
<organism evidence="1 2">
    <name type="scientific">Phlebia brevispora</name>
    <dbReference type="NCBI Taxonomy" id="194682"/>
    <lineage>
        <taxon>Eukaryota</taxon>
        <taxon>Fungi</taxon>
        <taxon>Dikarya</taxon>
        <taxon>Basidiomycota</taxon>
        <taxon>Agaricomycotina</taxon>
        <taxon>Agaricomycetes</taxon>
        <taxon>Polyporales</taxon>
        <taxon>Meruliaceae</taxon>
        <taxon>Phlebia</taxon>
    </lineage>
</organism>
<accession>A0ACC1S856</accession>